<dbReference type="Proteomes" id="UP000000591">
    <property type="component" value="Chromosome V"/>
</dbReference>
<feature type="compositionally biased region" description="Basic residues" evidence="1">
    <location>
        <begin position="40"/>
        <end position="54"/>
    </location>
</feature>
<dbReference type="OrthoDB" id="4070119at2759"/>
<protein>
    <submittedName>
        <fullName evidence="2">AEL203Wp</fullName>
    </submittedName>
</protein>
<dbReference type="RefSeq" id="NP_984658.1">
    <property type="nucleotide sequence ID" value="NM_210011.1"/>
</dbReference>
<accession>Q758G5</accession>
<feature type="region of interest" description="Disordered" evidence="1">
    <location>
        <begin position="147"/>
        <end position="167"/>
    </location>
</feature>
<name>Q758G5_EREGS</name>
<keyword evidence="3" id="KW-1185">Reference proteome</keyword>
<dbReference type="AlphaFoldDB" id="Q758G5"/>
<reference evidence="2 3" key="1">
    <citation type="journal article" date="2004" name="Science">
        <title>The Ashbya gossypii genome as a tool for mapping the ancient Saccharomyces cerevisiae genome.</title>
        <authorList>
            <person name="Dietrich F.S."/>
            <person name="Voegeli S."/>
            <person name="Brachat S."/>
            <person name="Lerch A."/>
            <person name="Gates K."/>
            <person name="Steiner S."/>
            <person name="Mohr C."/>
            <person name="Pohlmann R."/>
            <person name="Luedi P."/>
            <person name="Choi S."/>
            <person name="Wing R.A."/>
            <person name="Flavier A."/>
            <person name="Gaffney T.D."/>
            <person name="Philippsen P."/>
        </authorList>
    </citation>
    <scope>NUCLEOTIDE SEQUENCE [LARGE SCALE GENOMIC DNA]</scope>
    <source>
        <strain evidence="3">ATCC 10895 / CBS 109.51 / FGSC 9923 / NRRL Y-1056</strain>
    </source>
</reference>
<dbReference type="KEGG" id="ago:AGOS_AEL203W"/>
<organism evidence="2 3">
    <name type="scientific">Eremothecium gossypii (strain ATCC 10895 / CBS 109.51 / FGSC 9923 / NRRL Y-1056)</name>
    <name type="common">Yeast</name>
    <name type="synonym">Ashbya gossypii</name>
    <dbReference type="NCBI Taxonomy" id="284811"/>
    <lineage>
        <taxon>Eukaryota</taxon>
        <taxon>Fungi</taxon>
        <taxon>Dikarya</taxon>
        <taxon>Ascomycota</taxon>
        <taxon>Saccharomycotina</taxon>
        <taxon>Saccharomycetes</taxon>
        <taxon>Saccharomycetales</taxon>
        <taxon>Saccharomycetaceae</taxon>
        <taxon>Eremothecium</taxon>
    </lineage>
</organism>
<evidence type="ECO:0000313" key="2">
    <source>
        <dbReference type="EMBL" id="AAS52482.1"/>
    </source>
</evidence>
<sequence length="418" mass="46473">MLKALIPVRTIPYAWATSSPSRVASRSKSFKAGGCGIVRGGRRSKQKDKGKKGKGMQAELDKLQSSGQFMWTLSHGVVRNFVRRRPAANSIIYMVDKPRSPVTTQLINIPAHPHMSTQLDMKGPLPEACDDIPSFWGAAMFPIRGEPTDGREASCEKSGSRKVRNSEPSRAIKSPICGGNELASALLEIGGSLEGGYGCHDHGGWTSAQERVTGTATRSAAAHEGSRDHLLQLIPTLQVDQNMFEIEMDNLTISLCKKVYDATGIPWKHHLCSERLPLFIYSTQSPRTRLDFQRFLRRSIKAHVQPLLNVLSEKRSLSAIQLDAAAAQEIDILVDYLSWQIPSIRPIRCKAACLVHEGPVAGFSRVFWLQPGLRDWISRKRRRTGWHIAYSRRTKSNDSRQLSLATFESAFYASTPLV</sequence>
<dbReference type="EMBL" id="AE016818">
    <property type="protein sequence ID" value="AAS52482.1"/>
    <property type="molecule type" value="Genomic_DNA"/>
</dbReference>
<dbReference type="HOGENOM" id="CLU_657161_0_0_1"/>
<dbReference type="InParanoid" id="Q758G5"/>
<evidence type="ECO:0000313" key="3">
    <source>
        <dbReference type="Proteomes" id="UP000000591"/>
    </source>
</evidence>
<dbReference type="GeneID" id="4620840"/>
<reference evidence="3" key="2">
    <citation type="journal article" date="2013" name="G3 (Bethesda)">
        <title>Genomes of Ashbya fungi isolated from insects reveal four mating-type loci, numerous translocations, lack of transposons, and distinct gene duplications.</title>
        <authorList>
            <person name="Dietrich F.S."/>
            <person name="Voegeli S."/>
            <person name="Kuo S."/>
            <person name="Philippsen P."/>
        </authorList>
    </citation>
    <scope>GENOME REANNOTATION</scope>
    <source>
        <strain evidence="3">ATCC 10895 / CBS 109.51 / FGSC 9923 / NRRL Y-1056</strain>
    </source>
</reference>
<gene>
    <name evidence="2" type="ORF">AGOS_AEL203W</name>
</gene>
<proteinExistence type="predicted"/>
<evidence type="ECO:0000256" key="1">
    <source>
        <dbReference type="SAM" id="MobiDB-lite"/>
    </source>
</evidence>
<feature type="region of interest" description="Disordered" evidence="1">
    <location>
        <begin position="34"/>
        <end position="55"/>
    </location>
</feature>